<organism evidence="3 4">
    <name type="scientific">Methyloceanibacter stevinii</name>
    <dbReference type="NCBI Taxonomy" id="1774970"/>
    <lineage>
        <taxon>Bacteria</taxon>
        <taxon>Pseudomonadati</taxon>
        <taxon>Pseudomonadota</taxon>
        <taxon>Alphaproteobacteria</taxon>
        <taxon>Hyphomicrobiales</taxon>
        <taxon>Hyphomicrobiaceae</taxon>
        <taxon>Methyloceanibacter</taxon>
    </lineage>
</organism>
<feature type="domain" description="AMP-dependent synthetase/ligase" evidence="2">
    <location>
        <begin position="24"/>
        <end position="145"/>
    </location>
</feature>
<dbReference type="AlphaFoldDB" id="A0A1E3VKQ1"/>
<dbReference type="PANTHER" id="PTHR43767:SF8">
    <property type="entry name" value="LONG-CHAIN-FATTY-ACID--COA LIGASE"/>
    <property type="match status" value="1"/>
</dbReference>
<dbReference type="InterPro" id="IPR050237">
    <property type="entry name" value="ATP-dep_AMP-bd_enzyme"/>
</dbReference>
<dbReference type="STRING" id="1774970.AUC70_11030"/>
<dbReference type="GO" id="GO:0016874">
    <property type="term" value="F:ligase activity"/>
    <property type="evidence" value="ECO:0007669"/>
    <property type="project" value="UniProtKB-KW"/>
</dbReference>
<accession>A0A1E3VKQ1</accession>
<reference evidence="3 4" key="1">
    <citation type="journal article" date="2016" name="Environ. Microbiol.">
        <title>New Methyloceanibacter diversity from North Sea sediments includes methanotroph containing solely the soluble methane monooxygenase.</title>
        <authorList>
            <person name="Vekeman B."/>
            <person name="Kerckhof F.M."/>
            <person name="Cremers G."/>
            <person name="de Vos P."/>
            <person name="Vandamme P."/>
            <person name="Boon N."/>
            <person name="Op den Camp H.J."/>
            <person name="Heylen K."/>
        </authorList>
    </citation>
    <scope>NUCLEOTIDE SEQUENCE [LARGE SCALE GENOMIC DNA]</scope>
    <source>
        <strain evidence="3 4">R-67176</strain>
    </source>
</reference>
<comment type="caution">
    <text evidence="3">The sequence shown here is derived from an EMBL/GenBank/DDBJ whole genome shotgun (WGS) entry which is preliminary data.</text>
</comment>
<evidence type="ECO:0000313" key="4">
    <source>
        <dbReference type="Proteomes" id="UP000094172"/>
    </source>
</evidence>
<dbReference type="EMBL" id="LPWE01000013">
    <property type="protein sequence ID" value="ODR94094.1"/>
    <property type="molecule type" value="Genomic_DNA"/>
</dbReference>
<keyword evidence="4" id="KW-1185">Reference proteome</keyword>
<proteinExistence type="predicted"/>
<sequence length="192" mass="20105">MTTLAAPQPDRPQDSARITPAGLLRRHAEQTPEALALLDPPNRRILAPSAPRRLSFGEADIAVEALAAYFAHVGLEPGDCVAVQLPNLVESPLTLLAAWRAGLTVAAVPMLWRATELAKVCDLLEPAALIGMSSCAGERPANLLRDVAATRLSIRFVMGFGPDLPDGVASLDDAILDGPAPGFVPRANPGPA</sequence>
<dbReference type="Proteomes" id="UP000094172">
    <property type="component" value="Unassembled WGS sequence"/>
</dbReference>
<dbReference type="RefSeq" id="WP_069445436.1">
    <property type="nucleotide sequence ID" value="NZ_LPWE01000013.1"/>
</dbReference>
<keyword evidence="1" id="KW-0436">Ligase</keyword>
<gene>
    <name evidence="3" type="ORF">AUC70_11030</name>
</gene>
<dbReference type="SUPFAM" id="SSF56801">
    <property type="entry name" value="Acetyl-CoA synthetase-like"/>
    <property type="match status" value="1"/>
</dbReference>
<dbReference type="Gene3D" id="3.40.50.980">
    <property type="match status" value="1"/>
</dbReference>
<dbReference type="PANTHER" id="PTHR43767">
    <property type="entry name" value="LONG-CHAIN-FATTY-ACID--COA LIGASE"/>
    <property type="match status" value="1"/>
</dbReference>
<dbReference type="InterPro" id="IPR000873">
    <property type="entry name" value="AMP-dep_synth/lig_dom"/>
</dbReference>
<evidence type="ECO:0000256" key="1">
    <source>
        <dbReference type="ARBA" id="ARBA00022598"/>
    </source>
</evidence>
<protein>
    <recommendedName>
        <fullName evidence="2">AMP-dependent synthetase/ligase domain-containing protein</fullName>
    </recommendedName>
</protein>
<name>A0A1E3VKQ1_9HYPH</name>
<evidence type="ECO:0000259" key="2">
    <source>
        <dbReference type="Pfam" id="PF00501"/>
    </source>
</evidence>
<evidence type="ECO:0000313" key="3">
    <source>
        <dbReference type="EMBL" id="ODR94094.1"/>
    </source>
</evidence>
<dbReference type="Pfam" id="PF00501">
    <property type="entry name" value="AMP-binding"/>
    <property type="match status" value="1"/>
</dbReference>